<comment type="caution">
    <text evidence="1">The sequence shown here is derived from an EMBL/GenBank/DDBJ whole genome shotgun (WGS) entry which is preliminary data.</text>
</comment>
<proteinExistence type="predicted"/>
<sequence length="86" mass="10167">MQFSEDRISNLSHEIMKRLWSDDLADVTDEGRALARVKQSLTAFFQVADEVDDAVRAKLRNRAQGSRDYEVLYQKFYQEELVRRKL</sequence>
<accession>A0ABS5U671</accession>
<reference evidence="1 2" key="1">
    <citation type="submission" date="2021-05" db="EMBL/GenBank/DDBJ databases">
        <title>The draft genome of Geobacter chapellei DSM 13688.</title>
        <authorList>
            <person name="Xu Z."/>
            <person name="Masuda Y."/>
            <person name="Itoh H."/>
            <person name="Senoo K."/>
        </authorList>
    </citation>
    <scope>NUCLEOTIDE SEQUENCE [LARGE SCALE GENOMIC DNA]</scope>
    <source>
        <strain evidence="1 2">DSM 13688</strain>
    </source>
</reference>
<dbReference type="EMBL" id="JAHDYS010000004">
    <property type="protein sequence ID" value="MBT1071161.1"/>
    <property type="molecule type" value="Genomic_DNA"/>
</dbReference>
<protein>
    <submittedName>
        <fullName evidence="1">DUF507 family protein</fullName>
    </submittedName>
</protein>
<organism evidence="1 2">
    <name type="scientific">Pelotalea chapellei</name>
    <dbReference type="NCBI Taxonomy" id="44671"/>
    <lineage>
        <taxon>Bacteria</taxon>
        <taxon>Pseudomonadati</taxon>
        <taxon>Thermodesulfobacteriota</taxon>
        <taxon>Desulfuromonadia</taxon>
        <taxon>Geobacterales</taxon>
        <taxon>Geobacteraceae</taxon>
        <taxon>Pelotalea</taxon>
    </lineage>
</organism>
<dbReference type="InterPro" id="IPR007463">
    <property type="entry name" value="DUF507"/>
</dbReference>
<keyword evidence="2" id="KW-1185">Reference proteome</keyword>
<dbReference type="Pfam" id="PF04368">
    <property type="entry name" value="DUF507"/>
    <property type="match status" value="1"/>
</dbReference>
<dbReference type="RefSeq" id="WP_214296878.1">
    <property type="nucleotide sequence ID" value="NZ_JAHDYS010000004.1"/>
</dbReference>
<dbReference type="Proteomes" id="UP000784128">
    <property type="component" value="Unassembled WGS sequence"/>
</dbReference>
<name>A0ABS5U671_9BACT</name>
<evidence type="ECO:0000313" key="2">
    <source>
        <dbReference type="Proteomes" id="UP000784128"/>
    </source>
</evidence>
<evidence type="ECO:0000313" key="1">
    <source>
        <dbReference type="EMBL" id="MBT1071161.1"/>
    </source>
</evidence>
<gene>
    <name evidence="1" type="ORF">KJB30_05170</name>
</gene>